<name>A0ABR0PNX1_GOSAR</name>
<feature type="compositionally biased region" description="Pro residues" evidence="1">
    <location>
        <begin position="264"/>
        <end position="274"/>
    </location>
</feature>
<dbReference type="Proteomes" id="UP001358586">
    <property type="component" value="Chromosome 6"/>
</dbReference>
<protein>
    <recommendedName>
        <fullName evidence="2">Aminotransferase-like plant mobile domain-containing protein</fullName>
    </recommendedName>
</protein>
<evidence type="ECO:0000256" key="1">
    <source>
        <dbReference type="SAM" id="MobiDB-lite"/>
    </source>
</evidence>
<dbReference type="InterPro" id="IPR044824">
    <property type="entry name" value="MAIN-like"/>
</dbReference>
<feature type="compositionally biased region" description="Polar residues" evidence="1">
    <location>
        <begin position="223"/>
        <end position="258"/>
    </location>
</feature>
<dbReference type="PANTHER" id="PTHR46033:SF8">
    <property type="entry name" value="PROTEIN MAINTENANCE OF MERISTEMS-LIKE"/>
    <property type="match status" value="1"/>
</dbReference>
<evidence type="ECO:0000259" key="2">
    <source>
        <dbReference type="Pfam" id="PF10536"/>
    </source>
</evidence>
<gene>
    <name evidence="3" type="ORF">PVK06_020761</name>
</gene>
<dbReference type="Pfam" id="PF10536">
    <property type="entry name" value="PMD"/>
    <property type="match status" value="1"/>
</dbReference>
<evidence type="ECO:0000313" key="3">
    <source>
        <dbReference type="EMBL" id="KAK5825885.1"/>
    </source>
</evidence>
<reference evidence="3 4" key="1">
    <citation type="submission" date="2023-03" db="EMBL/GenBank/DDBJ databases">
        <title>WGS of Gossypium arboreum.</title>
        <authorList>
            <person name="Yu D."/>
        </authorList>
    </citation>
    <scope>NUCLEOTIDE SEQUENCE [LARGE SCALE GENOMIC DNA]</scope>
    <source>
        <tissue evidence="3">Leaf</tissue>
    </source>
</reference>
<sequence length="301" mass="35191">MLATLYREMCGATPPNKAKIRGCLSLLQSWARFPFPFLRPRVSHSYTFPLIMRWNHSASYVEIPTALEDIRLLLYQRSEAHFQWTPCDDLAIRVVIPDGFFQNLNIWHVKVPLVNYATVEMHQTDRVLRQFGFRQPIPVTLEVLDNEHKINLRQSNLNWPVLFLKYIEIWKNQYDYIPIREPVIVLEIHGKPYFLSEEQRRLQIRVERELQGPLNLRRRVDSTGLSIAPTQSQGRTPQVTTPIPQPLQNMPGGSSSQHPQLEQPQPPPEQPQPLPEAESKRNPVRNRRPPPCSTDFDWHIH</sequence>
<feature type="region of interest" description="Disordered" evidence="1">
    <location>
        <begin position="221"/>
        <end position="301"/>
    </location>
</feature>
<feature type="domain" description="Aminotransferase-like plant mobile" evidence="2">
    <location>
        <begin position="2"/>
        <end position="148"/>
    </location>
</feature>
<dbReference type="PANTHER" id="PTHR46033">
    <property type="entry name" value="PROTEIN MAIN-LIKE 2"/>
    <property type="match status" value="1"/>
</dbReference>
<evidence type="ECO:0000313" key="4">
    <source>
        <dbReference type="Proteomes" id="UP001358586"/>
    </source>
</evidence>
<dbReference type="EMBL" id="JARKNE010000006">
    <property type="protein sequence ID" value="KAK5825885.1"/>
    <property type="molecule type" value="Genomic_DNA"/>
</dbReference>
<accession>A0ABR0PNX1</accession>
<keyword evidence="4" id="KW-1185">Reference proteome</keyword>
<comment type="caution">
    <text evidence="3">The sequence shown here is derived from an EMBL/GenBank/DDBJ whole genome shotgun (WGS) entry which is preliminary data.</text>
</comment>
<organism evidence="3 4">
    <name type="scientific">Gossypium arboreum</name>
    <name type="common">Tree cotton</name>
    <name type="synonym">Gossypium nanking</name>
    <dbReference type="NCBI Taxonomy" id="29729"/>
    <lineage>
        <taxon>Eukaryota</taxon>
        <taxon>Viridiplantae</taxon>
        <taxon>Streptophyta</taxon>
        <taxon>Embryophyta</taxon>
        <taxon>Tracheophyta</taxon>
        <taxon>Spermatophyta</taxon>
        <taxon>Magnoliopsida</taxon>
        <taxon>eudicotyledons</taxon>
        <taxon>Gunneridae</taxon>
        <taxon>Pentapetalae</taxon>
        <taxon>rosids</taxon>
        <taxon>malvids</taxon>
        <taxon>Malvales</taxon>
        <taxon>Malvaceae</taxon>
        <taxon>Malvoideae</taxon>
        <taxon>Gossypium</taxon>
    </lineage>
</organism>
<proteinExistence type="predicted"/>
<dbReference type="InterPro" id="IPR019557">
    <property type="entry name" value="AminoTfrase-like_pln_mobile"/>
</dbReference>